<feature type="compositionally biased region" description="Polar residues" evidence="1">
    <location>
        <begin position="1"/>
        <end position="18"/>
    </location>
</feature>
<organism evidence="2 3">
    <name type="scientific">Lophium mytilinum</name>
    <dbReference type="NCBI Taxonomy" id="390894"/>
    <lineage>
        <taxon>Eukaryota</taxon>
        <taxon>Fungi</taxon>
        <taxon>Dikarya</taxon>
        <taxon>Ascomycota</taxon>
        <taxon>Pezizomycotina</taxon>
        <taxon>Dothideomycetes</taxon>
        <taxon>Pleosporomycetidae</taxon>
        <taxon>Mytilinidiales</taxon>
        <taxon>Mytilinidiaceae</taxon>
        <taxon>Lophium</taxon>
    </lineage>
</organism>
<evidence type="ECO:0000313" key="3">
    <source>
        <dbReference type="Proteomes" id="UP000799750"/>
    </source>
</evidence>
<accession>A0A6A6R9W6</accession>
<protein>
    <submittedName>
        <fullName evidence="2">Uncharacterized protein</fullName>
    </submittedName>
</protein>
<dbReference type="PANTHER" id="PTHR42085">
    <property type="entry name" value="F-BOX DOMAIN-CONTAINING PROTEIN"/>
    <property type="match status" value="1"/>
</dbReference>
<dbReference type="AlphaFoldDB" id="A0A6A6R9W6"/>
<reference evidence="2" key="1">
    <citation type="journal article" date="2020" name="Stud. Mycol.">
        <title>101 Dothideomycetes genomes: a test case for predicting lifestyles and emergence of pathogens.</title>
        <authorList>
            <person name="Haridas S."/>
            <person name="Albert R."/>
            <person name="Binder M."/>
            <person name="Bloem J."/>
            <person name="Labutti K."/>
            <person name="Salamov A."/>
            <person name="Andreopoulos B."/>
            <person name="Baker S."/>
            <person name="Barry K."/>
            <person name="Bills G."/>
            <person name="Bluhm B."/>
            <person name="Cannon C."/>
            <person name="Castanera R."/>
            <person name="Culley D."/>
            <person name="Daum C."/>
            <person name="Ezra D."/>
            <person name="Gonzalez J."/>
            <person name="Henrissat B."/>
            <person name="Kuo A."/>
            <person name="Liang C."/>
            <person name="Lipzen A."/>
            <person name="Lutzoni F."/>
            <person name="Magnuson J."/>
            <person name="Mondo S."/>
            <person name="Nolan M."/>
            <person name="Ohm R."/>
            <person name="Pangilinan J."/>
            <person name="Park H.-J."/>
            <person name="Ramirez L."/>
            <person name="Alfaro M."/>
            <person name="Sun H."/>
            <person name="Tritt A."/>
            <person name="Yoshinaga Y."/>
            <person name="Zwiers L.-H."/>
            <person name="Turgeon B."/>
            <person name="Goodwin S."/>
            <person name="Spatafora J."/>
            <person name="Crous P."/>
            <person name="Grigoriev I."/>
        </authorList>
    </citation>
    <scope>NUCLEOTIDE SEQUENCE</scope>
    <source>
        <strain evidence="2">CBS 269.34</strain>
    </source>
</reference>
<evidence type="ECO:0000256" key="1">
    <source>
        <dbReference type="SAM" id="MobiDB-lite"/>
    </source>
</evidence>
<gene>
    <name evidence="2" type="ORF">BU16DRAFT_523367</name>
</gene>
<sequence>MAQSSAYPGLSFVNSATSKDLELDQETDSGFSHFERSCLDDEAPETEDSKSNVEEPIWNQPTEDIPDPTSSTDCSESESDSNLASDFQVDYDASSESLGIGADTPWVPSGPFRFLDLPRELRDNVYAELLTSENLNTRGTYYGYDNCRLHVWDREDAKRLGRVWQRENESDESDESEGSSVSSNHHTQIIFTAIMRTSKQIHVEAKKALYDLNTFSIDLTRLIPRLLNEAEHPDQTLPNNYIRLADHEPYQLGDELPGGLNYNCDPSAICRLNLQLHLWDAEGMSDRRTRPGLFANRNAFVGPFDVLAKLSLQGFHQMKSLQKVRISLAYDEIGVPTLVRWCKGDGPPPMRIRSFMRDLVAAVPEKVQITWGMTNAEAQKIVEESKWKGARMEAWWGFVAGDVLRKLADEFKCLKGMDAKFADEHAFEEIEEDLNQ</sequence>
<feature type="region of interest" description="Disordered" evidence="1">
    <location>
        <begin position="1"/>
        <end position="83"/>
    </location>
</feature>
<keyword evidence="3" id="KW-1185">Reference proteome</keyword>
<dbReference type="InterPro" id="IPR038883">
    <property type="entry name" value="AN11006-like"/>
</dbReference>
<dbReference type="OrthoDB" id="5314997at2759"/>
<proteinExistence type="predicted"/>
<dbReference type="PANTHER" id="PTHR42085:SF1">
    <property type="entry name" value="F-BOX DOMAIN-CONTAINING PROTEIN"/>
    <property type="match status" value="1"/>
</dbReference>
<name>A0A6A6R9W6_9PEZI</name>
<dbReference type="Proteomes" id="UP000799750">
    <property type="component" value="Unassembled WGS sequence"/>
</dbReference>
<dbReference type="EMBL" id="MU004183">
    <property type="protein sequence ID" value="KAF2500590.1"/>
    <property type="molecule type" value="Genomic_DNA"/>
</dbReference>
<evidence type="ECO:0000313" key="2">
    <source>
        <dbReference type="EMBL" id="KAF2500590.1"/>
    </source>
</evidence>